<dbReference type="Pfam" id="PF13649">
    <property type="entry name" value="Methyltransf_25"/>
    <property type="match status" value="1"/>
</dbReference>
<evidence type="ECO:0000313" key="2">
    <source>
        <dbReference type="EMBL" id="KAJ3102534.1"/>
    </source>
</evidence>
<evidence type="ECO:0000313" key="3">
    <source>
        <dbReference type="Proteomes" id="UP001211907"/>
    </source>
</evidence>
<feature type="non-terminal residue" evidence="2">
    <location>
        <position position="1"/>
    </location>
</feature>
<evidence type="ECO:0000259" key="1">
    <source>
        <dbReference type="Pfam" id="PF13649"/>
    </source>
</evidence>
<dbReference type="Gene3D" id="3.40.50.150">
    <property type="entry name" value="Vaccinia Virus protein VP39"/>
    <property type="match status" value="1"/>
</dbReference>
<proteinExistence type="predicted"/>
<accession>A0AAD5SST6</accession>
<dbReference type="InterPro" id="IPR029063">
    <property type="entry name" value="SAM-dependent_MTases_sf"/>
</dbReference>
<dbReference type="InterPro" id="IPR041698">
    <property type="entry name" value="Methyltransf_25"/>
</dbReference>
<dbReference type="CDD" id="cd02440">
    <property type="entry name" value="AdoMet_MTases"/>
    <property type="match status" value="1"/>
</dbReference>
<sequence length="327" mass="36425">MGPNTSRAVKQPTVTKTTTANTLAGKVAQSTNIQSPESSNSSPIELVTTLEGVDFTREYHGVEDSDYFLPSDFIEQDRLELQHYLLRHLFKGDVTREDIKNFVATNPNSKILDVGCANGYWLDSMSKIYPLAELHGVDLAPSIIENAAKFLPKANFTVGNVVTGLPYEDNSFDFVHQRYLILGLPGDQFPTAIRELIRVTKPGGWIELVELILTSFKMQTDVVAYRSGPIMDKVLAAVKEIMAPRKLDLFAGLNLVNYVKLATKKTSLTAVNLQKRTVSVPCNWGGPIGELAGADAKQLYLTMEDFLHRQLGVEREEYKELIDKMIE</sequence>
<organism evidence="2 3">
    <name type="scientific">Physocladia obscura</name>
    <dbReference type="NCBI Taxonomy" id="109957"/>
    <lineage>
        <taxon>Eukaryota</taxon>
        <taxon>Fungi</taxon>
        <taxon>Fungi incertae sedis</taxon>
        <taxon>Chytridiomycota</taxon>
        <taxon>Chytridiomycota incertae sedis</taxon>
        <taxon>Chytridiomycetes</taxon>
        <taxon>Chytridiales</taxon>
        <taxon>Chytriomycetaceae</taxon>
        <taxon>Physocladia</taxon>
    </lineage>
</organism>
<dbReference type="PANTHER" id="PTHR43591">
    <property type="entry name" value="METHYLTRANSFERASE"/>
    <property type="match status" value="1"/>
</dbReference>
<dbReference type="Proteomes" id="UP001211907">
    <property type="component" value="Unassembled WGS sequence"/>
</dbReference>
<keyword evidence="3" id="KW-1185">Reference proteome</keyword>
<protein>
    <recommendedName>
        <fullName evidence="1">Methyltransferase domain-containing protein</fullName>
    </recommendedName>
</protein>
<dbReference type="EMBL" id="JADGJH010002157">
    <property type="protein sequence ID" value="KAJ3102534.1"/>
    <property type="molecule type" value="Genomic_DNA"/>
</dbReference>
<dbReference type="SUPFAM" id="SSF53335">
    <property type="entry name" value="S-adenosyl-L-methionine-dependent methyltransferases"/>
    <property type="match status" value="1"/>
</dbReference>
<feature type="domain" description="Methyltransferase" evidence="1">
    <location>
        <begin position="111"/>
        <end position="204"/>
    </location>
</feature>
<dbReference type="AlphaFoldDB" id="A0AAD5SST6"/>
<comment type="caution">
    <text evidence="2">The sequence shown here is derived from an EMBL/GenBank/DDBJ whole genome shotgun (WGS) entry which is preliminary data.</text>
</comment>
<reference evidence="2" key="1">
    <citation type="submission" date="2020-05" db="EMBL/GenBank/DDBJ databases">
        <title>Phylogenomic resolution of chytrid fungi.</title>
        <authorList>
            <person name="Stajich J.E."/>
            <person name="Amses K."/>
            <person name="Simmons R."/>
            <person name="Seto K."/>
            <person name="Myers J."/>
            <person name="Bonds A."/>
            <person name="Quandt C.A."/>
            <person name="Barry K."/>
            <person name="Liu P."/>
            <person name="Grigoriev I."/>
            <person name="Longcore J.E."/>
            <person name="James T.Y."/>
        </authorList>
    </citation>
    <scope>NUCLEOTIDE SEQUENCE</scope>
    <source>
        <strain evidence="2">JEL0513</strain>
    </source>
</reference>
<gene>
    <name evidence="2" type="ORF">HK100_004346</name>
</gene>
<name>A0AAD5SST6_9FUNG</name>